<proteinExistence type="predicted"/>
<reference evidence="1 2" key="1">
    <citation type="journal article" date="2012" name="J. Bacteriol.">
        <title>Draft Genome Sequence of Mesorhizobium alhagi CCNWXJ12-2T, a Novel Salt-Resistant Species Isolated from the Desert of Northwestern China.</title>
        <authorList>
            <person name="Zhou M."/>
            <person name="Chen W."/>
            <person name="Chen H."/>
            <person name="Wei G."/>
        </authorList>
    </citation>
    <scope>NUCLEOTIDE SEQUENCE [LARGE SCALE GENOMIC DNA]</scope>
    <source>
        <strain evidence="1 2">CCNWXJ12-2</strain>
    </source>
</reference>
<name>H0I176_9HYPH</name>
<accession>H0I176</accession>
<organism evidence="1 2">
    <name type="scientific">Mesorhizobium alhagi CCNWXJ12-2</name>
    <dbReference type="NCBI Taxonomy" id="1107882"/>
    <lineage>
        <taxon>Bacteria</taxon>
        <taxon>Pseudomonadati</taxon>
        <taxon>Pseudomonadota</taxon>
        <taxon>Alphaproteobacteria</taxon>
        <taxon>Hyphomicrobiales</taxon>
        <taxon>Phyllobacteriaceae</taxon>
        <taxon>Allomesorhizobium</taxon>
    </lineage>
</organism>
<evidence type="ECO:0000313" key="2">
    <source>
        <dbReference type="Proteomes" id="UP000003250"/>
    </source>
</evidence>
<sequence length="43" mass="4831">MAFATIAPLIYFGRVLRSIEASAIDVYETIEAWILPIRICFVG</sequence>
<keyword evidence="2" id="KW-1185">Reference proteome</keyword>
<dbReference type="PATRIC" id="fig|1107882.3.peg.6009"/>
<evidence type="ECO:0000313" key="1">
    <source>
        <dbReference type="EMBL" id="EHK53238.1"/>
    </source>
</evidence>
<protein>
    <submittedName>
        <fullName evidence="1">Uncharacterized protein</fullName>
    </submittedName>
</protein>
<dbReference type="EMBL" id="AHAM01000278">
    <property type="protein sequence ID" value="EHK53238.1"/>
    <property type="molecule type" value="Genomic_DNA"/>
</dbReference>
<dbReference type="Proteomes" id="UP000003250">
    <property type="component" value="Unassembled WGS sequence"/>
</dbReference>
<gene>
    <name evidence="1" type="ORF">MAXJ12_31067</name>
</gene>
<dbReference type="AlphaFoldDB" id="H0I176"/>